<organism evidence="2 3">
    <name type="scientific">Rotaria socialis</name>
    <dbReference type="NCBI Taxonomy" id="392032"/>
    <lineage>
        <taxon>Eukaryota</taxon>
        <taxon>Metazoa</taxon>
        <taxon>Spiralia</taxon>
        <taxon>Gnathifera</taxon>
        <taxon>Rotifera</taxon>
        <taxon>Eurotatoria</taxon>
        <taxon>Bdelloidea</taxon>
        <taxon>Philodinida</taxon>
        <taxon>Philodinidae</taxon>
        <taxon>Rotaria</taxon>
    </lineage>
</organism>
<dbReference type="Proteomes" id="UP000663848">
    <property type="component" value="Unassembled WGS sequence"/>
</dbReference>
<comment type="caution">
    <text evidence="2">The sequence shown here is derived from an EMBL/GenBank/DDBJ whole genome shotgun (WGS) entry which is preliminary data.</text>
</comment>
<accession>A0A822C6S2</accession>
<evidence type="ECO:0000313" key="3">
    <source>
        <dbReference type="Proteomes" id="UP000663848"/>
    </source>
</evidence>
<reference evidence="2" key="1">
    <citation type="submission" date="2021-02" db="EMBL/GenBank/DDBJ databases">
        <authorList>
            <person name="Nowell W R."/>
        </authorList>
    </citation>
    <scope>NUCLEOTIDE SEQUENCE</scope>
</reference>
<evidence type="ECO:0000313" key="2">
    <source>
        <dbReference type="EMBL" id="CAF5036997.1"/>
    </source>
</evidence>
<proteinExistence type="predicted"/>
<sequence length="41" mass="4181">SAADDSATSQLVPSKGSDEMAHSTSNASVKCMKIIVSKALN</sequence>
<feature type="compositionally biased region" description="Polar residues" evidence="1">
    <location>
        <begin position="1"/>
        <end position="12"/>
    </location>
</feature>
<dbReference type="EMBL" id="CAJOBR010045438">
    <property type="protein sequence ID" value="CAF5036997.1"/>
    <property type="molecule type" value="Genomic_DNA"/>
</dbReference>
<feature type="non-terminal residue" evidence="2">
    <location>
        <position position="1"/>
    </location>
</feature>
<feature type="region of interest" description="Disordered" evidence="1">
    <location>
        <begin position="1"/>
        <end position="26"/>
    </location>
</feature>
<dbReference type="AlphaFoldDB" id="A0A822C6S2"/>
<evidence type="ECO:0000256" key="1">
    <source>
        <dbReference type="SAM" id="MobiDB-lite"/>
    </source>
</evidence>
<protein>
    <submittedName>
        <fullName evidence="2">Uncharacterized protein</fullName>
    </submittedName>
</protein>
<name>A0A822C6S2_9BILA</name>
<gene>
    <name evidence="2" type="ORF">QYT958_LOCUS41105</name>
</gene>